<proteinExistence type="predicted"/>
<gene>
    <name evidence="2" type="ORF">GCM10009682_23690</name>
</gene>
<feature type="transmembrane region" description="Helical" evidence="1">
    <location>
        <begin position="57"/>
        <end position="75"/>
    </location>
</feature>
<evidence type="ECO:0000256" key="1">
    <source>
        <dbReference type="SAM" id="Phobius"/>
    </source>
</evidence>
<accession>A0ABN2LWE4</accession>
<dbReference type="InterPro" id="IPR014509">
    <property type="entry name" value="YjdF-like"/>
</dbReference>
<organism evidence="2 3">
    <name type="scientific">Luedemannella flava</name>
    <dbReference type="NCBI Taxonomy" id="349316"/>
    <lineage>
        <taxon>Bacteria</taxon>
        <taxon>Bacillati</taxon>
        <taxon>Actinomycetota</taxon>
        <taxon>Actinomycetes</taxon>
        <taxon>Micromonosporales</taxon>
        <taxon>Micromonosporaceae</taxon>
        <taxon>Luedemannella</taxon>
    </lineage>
</organism>
<evidence type="ECO:0000313" key="3">
    <source>
        <dbReference type="Proteomes" id="UP001500218"/>
    </source>
</evidence>
<keyword evidence="1" id="KW-0812">Transmembrane</keyword>
<feature type="transmembrane region" description="Helical" evidence="1">
    <location>
        <begin position="81"/>
        <end position="102"/>
    </location>
</feature>
<dbReference type="EMBL" id="BAAALT010000059">
    <property type="protein sequence ID" value="GAA1801204.1"/>
    <property type="molecule type" value="Genomic_DNA"/>
</dbReference>
<evidence type="ECO:0000313" key="2">
    <source>
        <dbReference type="EMBL" id="GAA1801204.1"/>
    </source>
</evidence>
<reference evidence="2 3" key="1">
    <citation type="journal article" date="2019" name="Int. J. Syst. Evol. Microbiol.">
        <title>The Global Catalogue of Microorganisms (GCM) 10K type strain sequencing project: providing services to taxonomists for standard genome sequencing and annotation.</title>
        <authorList>
            <consortium name="The Broad Institute Genomics Platform"/>
            <consortium name="The Broad Institute Genome Sequencing Center for Infectious Disease"/>
            <person name="Wu L."/>
            <person name="Ma J."/>
        </authorList>
    </citation>
    <scope>NUCLEOTIDE SEQUENCE [LARGE SCALE GENOMIC DNA]</scope>
    <source>
        <strain evidence="2 3">JCM 13250</strain>
    </source>
</reference>
<keyword evidence="1" id="KW-1133">Transmembrane helix</keyword>
<keyword evidence="3" id="KW-1185">Reference proteome</keyword>
<feature type="transmembrane region" description="Helical" evidence="1">
    <location>
        <begin position="155"/>
        <end position="176"/>
    </location>
</feature>
<name>A0ABN2LWE4_9ACTN</name>
<dbReference type="Pfam" id="PF09997">
    <property type="entry name" value="DUF2238"/>
    <property type="match status" value="1"/>
</dbReference>
<keyword evidence="1" id="KW-0472">Membrane</keyword>
<feature type="transmembrane region" description="Helical" evidence="1">
    <location>
        <begin position="114"/>
        <end position="135"/>
    </location>
</feature>
<comment type="caution">
    <text evidence="2">The sequence shown here is derived from an EMBL/GenBank/DDBJ whole genome shotgun (WGS) entry which is preliminary data.</text>
</comment>
<protein>
    <submittedName>
        <fullName evidence="2">Uncharacterized protein</fullName>
    </submittedName>
</protein>
<sequence length="195" mass="20491">MILRCAAYVGDLARVAALVAAVVCVVNGQWDDVARFAVVLSVLLASRLARMPRVFDAALGVTLTVATVAMAASWYDTVPWVDIVIHGTTTGAVAAVATVAMGRARLLPLAQCGTPAVVVLVVAVGFSLGVLWEFWEWLATHVFGMIMVVGYTDTIVDLAMDGASSLLAGVALAAWLGNGRSMYRTEPPVRSRSNG</sequence>
<dbReference type="Proteomes" id="UP001500218">
    <property type="component" value="Unassembled WGS sequence"/>
</dbReference>